<keyword evidence="3" id="KW-1185">Reference proteome</keyword>
<comment type="caution">
    <text evidence="2">The sequence shown here is derived from an EMBL/GenBank/DDBJ whole genome shotgun (WGS) entry which is preliminary data.</text>
</comment>
<gene>
    <name evidence="2" type="ORF">M9Y10_023193</name>
</gene>
<evidence type="ECO:0008006" key="4">
    <source>
        <dbReference type="Google" id="ProtNLM"/>
    </source>
</evidence>
<keyword evidence="1" id="KW-0812">Transmembrane</keyword>
<keyword evidence="1" id="KW-1133">Transmembrane helix</keyword>
<organism evidence="2 3">
    <name type="scientific">Tritrichomonas musculus</name>
    <dbReference type="NCBI Taxonomy" id="1915356"/>
    <lineage>
        <taxon>Eukaryota</taxon>
        <taxon>Metamonada</taxon>
        <taxon>Parabasalia</taxon>
        <taxon>Tritrichomonadida</taxon>
        <taxon>Tritrichomonadidae</taxon>
        <taxon>Tritrichomonas</taxon>
    </lineage>
</organism>
<evidence type="ECO:0000313" key="2">
    <source>
        <dbReference type="EMBL" id="KAK8894756.1"/>
    </source>
</evidence>
<dbReference type="EMBL" id="JAPFFF010000003">
    <property type="protein sequence ID" value="KAK8894756.1"/>
    <property type="molecule type" value="Genomic_DNA"/>
</dbReference>
<accession>A0ABR2KVE6</accession>
<evidence type="ECO:0000256" key="1">
    <source>
        <dbReference type="SAM" id="Phobius"/>
    </source>
</evidence>
<evidence type="ECO:0000313" key="3">
    <source>
        <dbReference type="Proteomes" id="UP001470230"/>
    </source>
</evidence>
<keyword evidence="1" id="KW-0472">Membrane</keyword>
<reference evidence="2 3" key="1">
    <citation type="submission" date="2024-04" db="EMBL/GenBank/DDBJ databases">
        <title>Tritrichomonas musculus Genome.</title>
        <authorList>
            <person name="Alves-Ferreira E."/>
            <person name="Grigg M."/>
            <person name="Lorenzi H."/>
            <person name="Galac M."/>
        </authorList>
    </citation>
    <scope>NUCLEOTIDE SEQUENCE [LARGE SCALE GENOMIC DNA]</scope>
    <source>
        <strain evidence="2 3">EAF2021</strain>
    </source>
</reference>
<dbReference type="Proteomes" id="UP001470230">
    <property type="component" value="Unassembled WGS sequence"/>
</dbReference>
<protein>
    <recommendedName>
        <fullName evidence="4">DDE-1 domain-containing protein</fullName>
    </recommendedName>
</protein>
<name>A0ABR2KVE6_9EUKA</name>
<proteinExistence type="predicted"/>
<feature type="transmembrane region" description="Helical" evidence="1">
    <location>
        <begin position="196"/>
        <end position="216"/>
    </location>
</feature>
<sequence>MKTHERPPHIKQAKTFIANEVGANLDNKTYKNAYNIAGLQTDEAEAIDADRYYCNPNSIDNYFALLESYFLTYDIPTPFVYNVDEEGHDEYVDTKKTETVVVPKGNTEKLRFPVERKDDHTTFVACICADGTYMKPLIVVKRKTMEVRILRTSLWNKLRIEHEDTDYINSKIFDAWLEKDLFLKKIKEDWNKIPQVLLSSFLMVVHHIIQISYLIFVTPI</sequence>